<feature type="region of interest" description="Disordered" evidence="1">
    <location>
        <begin position="293"/>
        <end position="312"/>
    </location>
</feature>
<feature type="region of interest" description="Disordered" evidence="1">
    <location>
        <begin position="330"/>
        <end position="352"/>
    </location>
</feature>
<evidence type="ECO:0000313" key="5">
    <source>
        <dbReference type="RefSeq" id="XP_019095141.1"/>
    </source>
</evidence>
<dbReference type="InterPro" id="IPR005162">
    <property type="entry name" value="Retrotrans_gag_dom"/>
</dbReference>
<dbReference type="PANTHER" id="PTHR37610">
    <property type="entry name" value="CCHC-TYPE DOMAIN-CONTAINING PROTEIN"/>
    <property type="match status" value="1"/>
</dbReference>
<reference evidence="5" key="2">
    <citation type="submission" date="2025-08" db="UniProtKB">
        <authorList>
            <consortium name="RefSeq"/>
        </authorList>
    </citation>
    <scope>IDENTIFICATION</scope>
    <source>
        <tissue evidence="5">Leaf</tissue>
    </source>
</reference>
<protein>
    <submittedName>
        <fullName evidence="5">Uncharacterized protein LOC109130224</fullName>
    </submittedName>
</protein>
<dbReference type="GeneID" id="109130224"/>
<dbReference type="RefSeq" id="XP_019095141.1">
    <property type="nucleotide sequence ID" value="XM_019239596.1"/>
</dbReference>
<evidence type="ECO:0000256" key="1">
    <source>
        <dbReference type="SAM" id="MobiDB-lite"/>
    </source>
</evidence>
<feature type="region of interest" description="Disordered" evidence="1">
    <location>
        <begin position="1"/>
        <end position="30"/>
    </location>
</feature>
<organism evidence="4 5">
    <name type="scientific">Camelina sativa</name>
    <name type="common">False flax</name>
    <name type="synonym">Myagrum sativum</name>
    <dbReference type="NCBI Taxonomy" id="90675"/>
    <lineage>
        <taxon>Eukaryota</taxon>
        <taxon>Viridiplantae</taxon>
        <taxon>Streptophyta</taxon>
        <taxon>Embryophyta</taxon>
        <taxon>Tracheophyta</taxon>
        <taxon>Spermatophyta</taxon>
        <taxon>Magnoliopsida</taxon>
        <taxon>eudicotyledons</taxon>
        <taxon>Gunneridae</taxon>
        <taxon>Pentapetalae</taxon>
        <taxon>rosids</taxon>
        <taxon>malvids</taxon>
        <taxon>Brassicales</taxon>
        <taxon>Brassicaceae</taxon>
        <taxon>Camelineae</taxon>
        <taxon>Camelina</taxon>
    </lineage>
</organism>
<keyword evidence="4" id="KW-1185">Reference proteome</keyword>
<dbReference type="InterPro" id="IPR029472">
    <property type="entry name" value="Copia-like_N"/>
</dbReference>
<dbReference type="PANTHER" id="PTHR37610:SF97">
    <property type="entry name" value="RETROTRANSPOSON GAG DOMAIN-CONTAINING PROTEIN"/>
    <property type="match status" value="1"/>
</dbReference>
<feature type="compositionally biased region" description="Polar residues" evidence="1">
    <location>
        <begin position="19"/>
        <end position="30"/>
    </location>
</feature>
<accession>A0ABM1R803</accession>
<feature type="compositionally biased region" description="Basic and acidic residues" evidence="1">
    <location>
        <begin position="298"/>
        <end position="312"/>
    </location>
</feature>
<name>A0ABM1R803_CAMSA</name>
<dbReference type="Pfam" id="PF03732">
    <property type="entry name" value="Retrotrans_gag"/>
    <property type="match status" value="1"/>
</dbReference>
<evidence type="ECO:0000259" key="3">
    <source>
        <dbReference type="Pfam" id="PF14244"/>
    </source>
</evidence>
<feature type="domain" description="Retrotransposon Copia-like N-terminal" evidence="3">
    <location>
        <begin position="34"/>
        <end position="77"/>
    </location>
</feature>
<proteinExistence type="predicted"/>
<gene>
    <name evidence="5" type="primary">LOC109130224</name>
</gene>
<evidence type="ECO:0000259" key="2">
    <source>
        <dbReference type="Pfam" id="PF03732"/>
    </source>
</evidence>
<dbReference type="Pfam" id="PF14244">
    <property type="entry name" value="Retrotran_gag_3"/>
    <property type="match status" value="1"/>
</dbReference>
<dbReference type="Proteomes" id="UP000694864">
    <property type="component" value="Chromosome 3"/>
</dbReference>
<sequence>MAKQQRSLRSDGYGGHGSMSRSSEASDSPLCLQSSDHPCLMIVAHTLDGTNYNSWAIAMRISLDAKNKLSFIDGSLPRLSESDYNFKIWSRCNSMVKSWILNVVSKEIYDSILYYQDAVEMWKNLFTRVKENNLPRRYQLEQVVMTLRQGQLDLSSYFTKKKTLWEQLANTKSRTVKRCDCDQVKELLEEAETSRIIQFLMGLNDDFNNIRSQILNMKPRPRLNEIYNILDQDESQRVVGVSSRPTSNHVVFPVSSCDPGSEFDFASSRKFSETKVFPLAKKNNYMGSTNLASAGQIEESKDQPKENINDDMSKEQLQQMISYLSTKLQSSSITSCPEKAIASTSTPVPTIS</sequence>
<feature type="compositionally biased region" description="Polar residues" evidence="1">
    <location>
        <begin position="342"/>
        <end position="352"/>
    </location>
</feature>
<evidence type="ECO:0000313" key="4">
    <source>
        <dbReference type="Proteomes" id="UP000694864"/>
    </source>
</evidence>
<reference evidence="4" key="1">
    <citation type="journal article" date="2014" name="Nat. Commun.">
        <title>The emerging biofuel crop Camelina sativa retains a highly undifferentiated hexaploid genome structure.</title>
        <authorList>
            <person name="Kagale S."/>
            <person name="Koh C."/>
            <person name="Nixon J."/>
            <person name="Bollina V."/>
            <person name="Clarke W.E."/>
            <person name="Tuteja R."/>
            <person name="Spillane C."/>
            <person name="Robinson S.J."/>
            <person name="Links M.G."/>
            <person name="Clarke C."/>
            <person name="Higgins E.E."/>
            <person name="Huebert T."/>
            <person name="Sharpe A.G."/>
            <person name="Parkin I.A."/>
        </authorList>
    </citation>
    <scope>NUCLEOTIDE SEQUENCE [LARGE SCALE GENOMIC DNA]</scope>
    <source>
        <strain evidence="4">cv. DH55</strain>
    </source>
</reference>
<feature type="domain" description="Retrotransposon gag" evidence="2">
    <location>
        <begin position="97"/>
        <end position="203"/>
    </location>
</feature>